<dbReference type="EMBL" id="JAENJH010000002">
    <property type="protein sequence ID" value="MBK1785155.1"/>
    <property type="molecule type" value="Genomic_DNA"/>
</dbReference>
<gene>
    <name evidence="1" type="ORF">JHE00_12540</name>
</gene>
<reference evidence="1" key="1">
    <citation type="submission" date="2020-12" db="EMBL/GenBank/DDBJ databases">
        <title>Prauserella sp. ASG 168, a novel actinomycete isolated from cave rock.</title>
        <authorList>
            <person name="Suriyachadkun C."/>
        </authorList>
    </citation>
    <scope>NUCLEOTIDE SEQUENCE</scope>
    <source>
        <strain evidence="1">ASG 168</strain>
    </source>
</reference>
<dbReference type="Proteomes" id="UP000635245">
    <property type="component" value="Unassembled WGS sequence"/>
</dbReference>
<protein>
    <submittedName>
        <fullName evidence="1">Uncharacterized protein</fullName>
    </submittedName>
</protein>
<evidence type="ECO:0000313" key="1">
    <source>
        <dbReference type="EMBL" id="MBK1785155.1"/>
    </source>
</evidence>
<sequence>MDTAQIDREAVRAHPALQRLIDLRNAGWQFVHRFNDEGEVRQINGLRGWPDGHVDGVRLRHADDAAAVRWDGAGQVVWQKDGGLAEVVDGLLSLPEPS</sequence>
<keyword evidence="2" id="KW-1185">Reference proteome</keyword>
<dbReference type="RefSeq" id="WP_200318066.1">
    <property type="nucleotide sequence ID" value="NZ_JAENJH010000002.1"/>
</dbReference>
<dbReference type="AlphaFoldDB" id="A0A934V5H4"/>
<proteinExistence type="predicted"/>
<accession>A0A934V5H4</accession>
<name>A0A934V5H4_9PSEU</name>
<evidence type="ECO:0000313" key="2">
    <source>
        <dbReference type="Proteomes" id="UP000635245"/>
    </source>
</evidence>
<organism evidence="1 2">
    <name type="scientific">Prauserella cavernicola</name>
    <dbReference type="NCBI Taxonomy" id="2800127"/>
    <lineage>
        <taxon>Bacteria</taxon>
        <taxon>Bacillati</taxon>
        <taxon>Actinomycetota</taxon>
        <taxon>Actinomycetes</taxon>
        <taxon>Pseudonocardiales</taxon>
        <taxon>Pseudonocardiaceae</taxon>
        <taxon>Prauserella</taxon>
    </lineage>
</organism>
<comment type="caution">
    <text evidence="1">The sequence shown here is derived from an EMBL/GenBank/DDBJ whole genome shotgun (WGS) entry which is preliminary data.</text>
</comment>